<dbReference type="InParanoid" id="A0A0P9A9X7"/>
<keyword evidence="1" id="KW-0677">Repeat</keyword>
<reference evidence="5 6" key="1">
    <citation type="journal article" date="2007" name="Nature">
        <title>Evolution of genes and genomes on the Drosophila phylogeny.</title>
        <authorList>
            <consortium name="Drosophila 12 Genomes Consortium"/>
            <person name="Clark A.G."/>
            <person name="Eisen M.B."/>
            <person name="Smith D.R."/>
            <person name="Bergman C.M."/>
            <person name="Oliver B."/>
            <person name="Markow T.A."/>
            <person name="Kaufman T.C."/>
            <person name="Kellis M."/>
            <person name="Gelbart W."/>
            <person name="Iyer V.N."/>
            <person name="Pollard D.A."/>
            <person name="Sackton T.B."/>
            <person name="Larracuente A.M."/>
            <person name="Singh N.D."/>
            <person name="Abad J.P."/>
            <person name="Abt D.N."/>
            <person name="Adryan B."/>
            <person name="Aguade M."/>
            <person name="Akashi H."/>
            <person name="Anderson W.W."/>
            <person name="Aquadro C.F."/>
            <person name="Ardell D.H."/>
            <person name="Arguello R."/>
            <person name="Artieri C.G."/>
            <person name="Barbash D.A."/>
            <person name="Barker D."/>
            <person name="Barsanti P."/>
            <person name="Batterham P."/>
            <person name="Batzoglou S."/>
            <person name="Begun D."/>
            <person name="Bhutkar A."/>
            <person name="Blanco E."/>
            <person name="Bosak S.A."/>
            <person name="Bradley R.K."/>
            <person name="Brand A.D."/>
            <person name="Brent M.R."/>
            <person name="Brooks A.N."/>
            <person name="Brown R.H."/>
            <person name="Butlin R.K."/>
            <person name="Caggese C."/>
            <person name="Calvi B.R."/>
            <person name="Bernardo de Carvalho A."/>
            <person name="Caspi A."/>
            <person name="Castrezana S."/>
            <person name="Celniker S.E."/>
            <person name="Chang J.L."/>
            <person name="Chapple C."/>
            <person name="Chatterji S."/>
            <person name="Chinwalla A."/>
            <person name="Civetta A."/>
            <person name="Clifton S.W."/>
            <person name="Comeron J.M."/>
            <person name="Costello J.C."/>
            <person name="Coyne J.A."/>
            <person name="Daub J."/>
            <person name="David R.G."/>
            <person name="Delcher A.L."/>
            <person name="Delehaunty K."/>
            <person name="Do C.B."/>
            <person name="Ebling H."/>
            <person name="Edwards K."/>
            <person name="Eickbush T."/>
            <person name="Evans J.D."/>
            <person name="Filipski A."/>
            <person name="Findeiss S."/>
            <person name="Freyhult E."/>
            <person name="Fulton L."/>
            <person name="Fulton R."/>
            <person name="Garcia A.C."/>
            <person name="Gardiner A."/>
            <person name="Garfield D.A."/>
            <person name="Garvin B.E."/>
            <person name="Gibson G."/>
            <person name="Gilbert D."/>
            <person name="Gnerre S."/>
            <person name="Godfrey J."/>
            <person name="Good R."/>
            <person name="Gotea V."/>
            <person name="Gravely B."/>
            <person name="Greenberg A.J."/>
            <person name="Griffiths-Jones S."/>
            <person name="Gross S."/>
            <person name="Guigo R."/>
            <person name="Gustafson E.A."/>
            <person name="Haerty W."/>
            <person name="Hahn M.W."/>
            <person name="Halligan D.L."/>
            <person name="Halpern A.L."/>
            <person name="Halter G.M."/>
            <person name="Han M.V."/>
            <person name="Heger A."/>
            <person name="Hillier L."/>
            <person name="Hinrichs A.S."/>
            <person name="Holmes I."/>
            <person name="Hoskins R.A."/>
            <person name="Hubisz M.J."/>
            <person name="Hultmark D."/>
            <person name="Huntley M.A."/>
            <person name="Jaffe D.B."/>
            <person name="Jagadeeshan S."/>
            <person name="Jeck W.R."/>
            <person name="Johnson J."/>
            <person name="Jones C.D."/>
            <person name="Jordan W.C."/>
            <person name="Karpen G.H."/>
            <person name="Kataoka E."/>
            <person name="Keightley P.D."/>
            <person name="Kheradpour P."/>
            <person name="Kirkness E.F."/>
            <person name="Koerich L.B."/>
            <person name="Kristiansen K."/>
            <person name="Kudrna D."/>
            <person name="Kulathinal R.J."/>
            <person name="Kumar S."/>
            <person name="Kwok R."/>
            <person name="Lander E."/>
            <person name="Langley C.H."/>
            <person name="Lapoint R."/>
            <person name="Lazzaro B.P."/>
            <person name="Lee S.J."/>
            <person name="Levesque L."/>
            <person name="Li R."/>
            <person name="Lin C.F."/>
            <person name="Lin M.F."/>
            <person name="Lindblad-Toh K."/>
            <person name="Llopart A."/>
            <person name="Long M."/>
            <person name="Low L."/>
            <person name="Lozovsky E."/>
            <person name="Lu J."/>
            <person name="Luo M."/>
            <person name="Machado C.A."/>
            <person name="Makalowski W."/>
            <person name="Marzo M."/>
            <person name="Matsuda M."/>
            <person name="Matzkin L."/>
            <person name="McAllister B."/>
            <person name="McBride C.S."/>
            <person name="McKernan B."/>
            <person name="McKernan K."/>
            <person name="Mendez-Lago M."/>
            <person name="Minx P."/>
            <person name="Mollenhauer M.U."/>
            <person name="Montooth K."/>
            <person name="Mount S.M."/>
            <person name="Mu X."/>
            <person name="Myers E."/>
            <person name="Negre B."/>
            <person name="Newfeld S."/>
            <person name="Nielsen R."/>
            <person name="Noor M.A."/>
            <person name="O'Grady P."/>
            <person name="Pachter L."/>
            <person name="Papaceit M."/>
            <person name="Parisi M.J."/>
            <person name="Parisi M."/>
            <person name="Parts L."/>
            <person name="Pedersen J.S."/>
            <person name="Pesole G."/>
            <person name="Phillippy A.M."/>
            <person name="Ponting C.P."/>
            <person name="Pop M."/>
            <person name="Porcelli D."/>
            <person name="Powell J.R."/>
            <person name="Prohaska S."/>
            <person name="Pruitt K."/>
            <person name="Puig M."/>
            <person name="Quesneville H."/>
            <person name="Ram K.R."/>
            <person name="Rand D."/>
            <person name="Rasmussen M.D."/>
            <person name="Reed L.K."/>
            <person name="Reenan R."/>
            <person name="Reily A."/>
            <person name="Remington K.A."/>
            <person name="Rieger T.T."/>
            <person name="Ritchie M.G."/>
            <person name="Robin C."/>
            <person name="Rogers Y.H."/>
            <person name="Rohde C."/>
            <person name="Rozas J."/>
            <person name="Rubenfield M.J."/>
            <person name="Ruiz A."/>
            <person name="Russo S."/>
            <person name="Salzberg S.L."/>
            <person name="Sanchez-Gracia A."/>
            <person name="Saranga D.J."/>
            <person name="Sato H."/>
            <person name="Schaeffer S.W."/>
            <person name="Schatz M.C."/>
            <person name="Schlenke T."/>
            <person name="Schwartz R."/>
            <person name="Segarra C."/>
            <person name="Singh R.S."/>
            <person name="Sirot L."/>
            <person name="Sirota M."/>
            <person name="Sisneros N.B."/>
            <person name="Smith C.D."/>
            <person name="Smith T.F."/>
            <person name="Spieth J."/>
            <person name="Stage D.E."/>
            <person name="Stark A."/>
            <person name="Stephan W."/>
            <person name="Strausberg R.L."/>
            <person name="Strempel S."/>
            <person name="Sturgill D."/>
            <person name="Sutton G."/>
            <person name="Sutton G.G."/>
            <person name="Tao W."/>
            <person name="Teichmann S."/>
            <person name="Tobari Y.N."/>
            <person name="Tomimura Y."/>
            <person name="Tsolas J.M."/>
            <person name="Valente V.L."/>
            <person name="Venter E."/>
            <person name="Venter J.C."/>
            <person name="Vicario S."/>
            <person name="Vieira F.G."/>
            <person name="Vilella A.J."/>
            <person name="Villasante A."/>
            <person name="Walenz B."/>
            <person name="Wang J."/>
            <person name="Wasserman M."/>
            <person name="Watts T."/>
            <person name="Wilson D."/>
            <person name="Wilson R.K."/>
            <person name="Wing R.A."/>
            <person name="Wolfner M.F."/>
            <person name="Wong A."/>
            <person name="Wong G.K."/>
            <person name="Wu C.I."/>
            <person name="Wu G."/>
            <person name="Yamamoto D."/>
            <person name="Yang H.P."/>
            <person name="Yang S.P."/>
            <person name="Yorke J.A."/>
            <person name="Yoshida K."/>
            <person name="Zdobnov E."/>
            <person name="Zhang P."/>
            <person name="Zhang Y."/>
            <person name="Zimin A.V."/>
            <person name="Baldwin J."/>
            <person name="Abdouelleil A."/>
            <person name="Abdulkadir J."/>
            <person name="Abebe A."/>
            <person name="Abera B."/>
            <person name="Abreu J."/>
            <person name="Acer S.C."/>
            <person name="Aftuck L."/>
            <person name="Alexander A."/>
            <person name="An P."/>
            <person name="Anderson E."/>
            <person name="Anderson S."/>
            <person name="Arachi H."/>
            <person name="Azer M."/>
            <person name="Bachantsang P."/>
            <person name="Barry A."/>
            <person name="Bayul T."/>
            <person name="Berlin A."/>
            <person name="Bessette D."/>
            <person name="Bloom T."/>
            <person name="Blye J."/>
            <person name="Boguslavskiy L."/>
            <person name="Bonnet C."/>
            <person name="Boukhgalter B."/>
            <person name="Bourzgui I."/>
            <person name="Brown A."/>
            <person name="Cahill P."/>
            <person name="Channer S."/>
            <person name="Cheshatsang Y."/>
            <person name="Chuda L."/>
            <person name="Citroen M."/>
            <person name="Collymore A."/>
            <person name="Cooke P."/>
            <person name="Costello M."/>
            <person name="D'Aco K."/>
            <person name="Daza R."/>
            <person name="De Haan G."/>
            <person name="DeGray S."/>
            <person name="DeMaso C."/>
            <person name="Dhargay N."/>
            <person name="Dooley K."/>
            <person name="Dooley E."/>
            <person name="Doricent M."/>
            <person name="Dorje P."/>
            <person name="Dorjee K."/>
            <person name="Dupes A."/>
            <person name="Elong R."/>
            <person name="Falk J."/>
            <person name="Farina A."/>
            <person name="Faro S."/>
            <person name="Ferguson D."/>
            <person name="Fisher S."/>
            <person name="Foley C.D."/>
            <person name="Franke A."/>
            <person name="Friedrich D."/>
            <person name="Gadbois L."/>
            <person name="Gearin G."/>
            <person name="Gearin C.R."/>
            <person name="Giannoukos G."/>
            <person name="Goode T."/>
            <person name="Graham J."/>
            <person name="Grandbois E."/>
            <person name="Grewal S."/>
            <person name="Gyaltsen K."/>
            <person name="Hafez N."/>
            <person name="Hagos B."/>
            <person name="Hall J."/>
            <person name="Henson C."/>
            <person name="Hollinger A."/>
            <person name="Honan T."/>
            <person name="Huard M.D."/>
            <person name="Hughes L."/>
            <person name="Hurhula B."/>
            <person name="Husby M.E."/>
            <person name="Kamat A."/>
            <person name="Kanga B."/>
            <person name="Kashin S."/>
            <person name="Khazanovich D."/>
            <person name="Kisner P."/>
            <person name="Lance K."/>
            <person name="Lara M."/>
            <person name="Lee W."/>
            <person name="Lennon N."/>
            <person name="Letendre F."/>
            <person name="LeVine R."/>
            <person name="Lipovsky A."/>
            <person name="Liu X."/>
            <person name="Liu J."/>
            <person name="Liu S."/>
            <person name="Lokyitsang T."/>
            <person name="Lokyitsang Y."/>
            <person name="Lubonja R."/>
            <person name="Lui A."/>
            <person name="MacDonald P."/>
            <person name="Magnisalis V."/>
            <person name="Maru K."/>
            <person name="Matthews C."/>
            <person name="McCusker W."/>
            <person name="McDonough S."/>
            <person name="Mehta T."/>
            <person name="Meldrim J."/>
            <person name="Meneus L."/>
            <person name="Mihai O."/>
            <person name="Mihalev A."/>
            <person name="Mihova T."/>
            <person name="Mittelman R."/>
            <person name="Mlenga V."/>
            <person name="Montmayeur A."/>
            <person name="Mulrain L."/>
            <person name="Navidi A."/>
            <person name="Naylor J."/>
            <person name="Negash T."/>
            <person name="Nguyen T."/>
            <person name="Nguyen N."/>
            <person name="Nicol R."/>
            <person name="Norbu C."/>
            <person name="Norbu N."/>
            <person name="Novod N."/>
            <person name="O'Neill B."/>
            <person name="Osman S."/>
            <person name="Markiewicz E."/>
            <person name="Oyono O.L."/>
            <person name="Patti C."/>
            <person name="Phunkhang P."/>
            <person name="Pierre F."/>
            <person name="Priest M."/>
            <person name="Raghuraman S."/>
            <person name="Rege F."/>
            <person name="Reyes R."/>
            <person name="Rise C."/>
            <person name="Rogov P."/>
            <person name="Ross K."/>
            <person name="Ryan E."/>
            <person name="Settipalli S."/>
            <person name="Shea T."/>
            <person name="Sherpa N."/>
            <person name="Shi L."/>
            <person name="Shih D."/>
            <person name="Sparrow T."/>
            <person name="Spaulding J."/>
            <person name="Stalker J."/>
            <person name="Stange-Thomann N."/>
            <person name="Stavropoulos S."/>
            <person name="Stone C."/>
            <person name="Strader C."/>
            <person name="Tesfaye S."/>
            <person name="Thomson T."/>
            <person name="Thoulutsang Y."/>
            <person name="Thoulutsang D."/>
            <person name="Topham K."/>
            <person name="Topping I."/>
            <person name="Tsamla T."/>
            <person name="Vassiliev H."/>
            <person name="Vo A."/>
            <person name="Wangchuk T."/>
            <person name="Wangdi T."/>
            <person name="Weiand M."/>
            <person name="Wilkinson J."/>
            <person name="Wilson A."/>
            <person name="Yadav S."/>
            <person name="Young G."/>
            <person name="Yu Q."/>
            <person name="Zembek L."/>
            <person name="Zhong D."/>
            <person name="Zimmer A."/>
            <person name="Zwirko Z."/>
            <person name="Jaffe D.B."/>
            <person name="Alvarez P."/>
            <person name="Brockman W."/>
            <person name="Butler J."/>
            <person name="Chin C."/>
            <person name="Gnerre S."/>
            <person name="Grabherr M."/>
            <person name="Kleber M."/>
            <person name="Mauceli E."/>
            <person name="MacCallum I."/>
        </authorList>
    </citation>
    <scope>NUCLEOTIDE SEQUENCE [LARGE SCALE GENOMIC DNA]</scope>
    <source>
        <strain evidence="6">Tucson 14024-0371.13</strain>
    </source>
</reference>
<organism evidence="5 6">
    <name type="scientific">Drosophila ananassae</name>
    <name type="common">Fruit fly</name>
    <dbReference type="NCBI Taxonomy" id="7217"/>
    <lineage>
        <taxon>Eukaryota</taxon>
        <taxon>Metazoa</taxon>
        <taxon>Ecdysozoa</taxon>
        <taxon>Arthropoda</taxon>
        <taxon>Hexapoda</taxon>
        <taxon>Insecta</taxon>
        <taxon>Pterygota</taxon>
        <taxon>Neoptera</taxon>
        <taxon>Endopterygota</taxon>
        <taxon>Diptera</taxon>
        <taxon>Brachycera</taxon>
        <taxon>Muscomorpha</taxon>
        <taxon>Ephydroidea</taxon>
        <taxon>Drosophilidae</taxon>
        <taxon>Drosophila</taxon>
        <taxon>Sophophora</taxon>
    </lineage>
</organism>
<dbReference type="Proteomes" id="UP000007801">
    <property type="component" value="Unassembled WGS sequence"/>
</dbReference>
<name>A0A0P9A9X7_DROAN</name>
<evidence type="ECO:0000256" key="3">
    <source>
        <dbReference type="SAM" id="MobiDB-lite"/>
    </source>
</evidence>
<sequence length="618" mass="68419">MNKHRNSQGLPRLIRNFYTFPRVWHHILFHAIFCGGPSSPPRVPGPHQERRSQKNRRNKTDANGEERTVVNRRPKYLPNLKNLQLPRTICEHSDRFVLIPLSLQVHQHDAAAAAELQDEKCICFDLPRTMFPMHAPLGKITYLPRQLLPSGFDAGGVFAGGVLSRKFYPIGLMAMQQKGQTPPLFVGRRSSVVAEPRRRQPVINAATALQPPVRLALNLNKRLLRHEIAVAQIVHQPASLAAVAEYLKRQCPTQTNIYVPDMSQVALVTARPCRLAIVILSTVLHPHVPMVAFATLGDDGEANCPRFELPCEVFPAGDGFRRPVFLPPQYLPRGFDAGCVYSPGSLPDSLFQGPLKLGTPQPQHNVAMTPPLFVGRCKRGVSLIPDHQQMLMQLQELSCQVSLGGVVASGDSASSSSAAAAAAATAAALVPALSSLTVSMPIPPTTVGVAGDCHELMDMDIEESDDDDEEEEEIPRCSHCPRVPPIPPPCTLEFVERLAPENWRNELASAPPVKTFDVDADIDAIGDVLEEMRTRGVDLVLKGDLGHGFNYDRACEQFRDMMERRDEIRDQMSVSMRDHEEKMQRFKKRALRRLKKIGGLTDDPNATRTICATCGELH</sequence>
<dbReference type="OrthoDB" id="7867651at2759"/>
<gene>
    <name evidence="5" type="primary">Dana\GF20992</name>
    <name evidence="5" type="synonym">dana_GLEANR_4225</name>
    <name evidence="5" type="ORF">GF20992</name>
</gene>
<dbReference type="SMART" id="SM00688">
    <property type="entry name" value="DM7"/>
    <property type="match status" value="2"/>
</dbReference>
<dbReference type="AlphaFoldDB" id="A0A0P9A9X7"/>
<comment type="similarity">
    <text evidence="2">Belongs to the DM7 family.</text>
</comment>
<evidence type="ECO:0000313" key="6">
    <source>
        <dbReference type="Proteomes" id="UP000007801"/>
    </source>
</evidence>
<dbReference type="EMBL" id="CH902622">
    <property type="protein sequence ID" value="KPU75111.1"/>
    <property type="molecule type" value="Genomic_DNA"/>
</dbReference>
<proteinExistence type="inferred from homology"/>
<feature type="compositionally biased region" description="Basic and acidic residues" evidence="3">
    <location>
        <begin position="47"/>
        <end position="67"/>
    </location>
</feature>
<dbReference type="GeneID" id="6503681"/>
<feature type="domain" description="DM7" evidence="4">
    <location>
        <begin position="303"/>
        <end position="402"/>
    </location>
</feature>
<keyword evidence="6" id="KW-1185">Reference proteome</keyword>
<evidence type="ECO:0000256" key="1">
    <source>
        <dbReference type="ARBA" id="ARBA00022737"/>
    </source>
</evidence>
<evidence type="ECO:0000256" key="2">
    <source>
        <dbReference type="ARBA" id="ARBA00025725"/>
    </source>
</evidence>
<feature type="domain" description="DM7" evidence="4">
    <location>
        <begin position="120"/>
        <end position="214"/>
    </location>
</feature>
<dbReference type="InterPro" id="IPR006610">
    <property type="entry name" value="DM7"/>
</dbReference>
<accession>A0A0P9A9X7</accession>
<feature type="region of interest" description="Disordered" evidence="3">
    <location>
        <begin position="39"/>
        <end position="67"/>
    </location>
</feature>
<evidence type="ECO:0000313" key="5">
    <source>
        <dbReference type="EMBL" id="KPU75111.1"/>
    </source>
</evidence>
<protein>
    <submittedName>
        <fullName evidence="5">Uncharacterized protein, isoform B</fullName>
    </submittedName>
</protein>
<evidence type="ECO:0000259" key="4">
    <source>
        <dbReference type="SMART" id="SM00688"/>
    </source>
</evidence>